<accession>A0ABU1W0Q7</accession>
<evidence type="ECO:0000313" key="1">
    <source>
        <dbReference type="EMBL" id="MDR7121542.1"/>
    </source>
</evidence>
<feature type="non-terminal residue" evidence="1">
    <location>
        <position position="362"/>
    </location>
</feature>
<dbReference type="RefSeq" id="WP_310278855.1">
    <property type="nucleotide sequence ID" value="NZ_JAVDWR010000007.1"/>
</dbReference>
<reference evidence="1 2" key="1">
    <citation type="submission" date="2023-07" db="EMBL/GenBank/DDBJ databases">
        <title>Sorghum-associated microbial communities from plants grown in Nebraska, USA.</title>
        <authorList>
            <person name="Schachtman D."/>
        </authorList>
    </citation>
    <scope>NUCLEOTIDE SEQUENCE [LARGE SCALE GENOMIC DNA]</scope>
    <source>
        <strain evidence="1 2">4138</strain>
    </source>
</reference>
<dbReference type="InterPro" id="IPR027417">
    <property type="entry name" value="P-loop_NTPase"/>
</dbReference>
<sequence length="362" mass="40827">MIRVISPSSTNNKNEKGIKFYLRQDNWNDHGYQTQYHLVLSGAYSSDGEPVSIGNVKILKKGQKSTDSHMLAVGDIDSLDTEFCSLGQSLDYYERLANIDVDIRDYIFSALNDVVIQKKLKEPFVSEEGWGTSVMRFIDKTDDIFILPPMMISKDYQKLPSIDLSFKFSNDSLISPIEFNFDSPEYARRSKLPSRVIVLVGRNGCGKSTLLSKISRVAFASGADRRDPVLRKIGEFEPVGLGFPKIINISYSAFDSFQVPGIYIHEKEQILKDMRSGQGRYIFCGIRDICKELESSIVDFQRDERGKLTKEEILKDRQAFTHLKSIELLLSGECKKICVSGILPNSLEGIKNANYRPITGSA</sequence>
<evidence type="ECO:0000313" key="2">
    <source>
        <dbReference type="Proteomes" id="UP001257909"/>
    </source>
</evidence>
<gene>
    <name evidence="1" type="ORF">J2W69_002493</name>
</gene>
<dbReference type="Proteomes" id="UP001257909">
    <property type="component" value="Unassembled WGS sequence"/>
</dbReference>
<dbReference type="SUPFAM" id="SSF52540">
    <property type="entry name" value="P-loop containing nucleoside triphosphate hydrolases"/>
    <property type="match status" value="1"/>
</dbReference>
<dbReference type="Gene3D" id="3.40.50.300">
    <property type="entry name" value="P-loop containing nucleotide triphosphate hydrolases"/>
    <property type="match status" value="1"/>
</dbReference>
<keyword evidence="2" id="KW-1185">Reference proteome</keyword>
<dbReference type="EMBL" id="JAVDWR010000007">
    <property type="protein sequence ID" value="MDR7121542.1"/>
    <property type="molecule type" value="Genomic_DNA"/>
</dbReference>
<protein>
    <submittedName>
        <fullName evidence="1">Uncharacterized protein</fullName>
    </submittedName>
</protein>
<name>A0ABU1W0Q7_9GAMM</name>
<comment type="caution">
    <text evidence="1">The sequence shown here is derived from an EMBL/GenBank/DDBJ whole genome shotgun (WGS) entry which is preliminary data.</text>
</comment>
<proteinExistence type="predicted"/>
<organism evidence="1 2">
    <name type="scientific">Rheinheimera soli</name>
    <dbReference type="NCBI Taxonomy" id="443616"/>
    <lineage>
        <taxon>Bacteria</taxon>
        <taxon>Pseudomonadati</taxon>
        <taxon>Pseudomonadota</taxon>
        <taxon>Gammaproteobacteria</taxon>
        <taxon>Chromatiales</taxon>
        <taxon>Chromatiaceae</taxon>
        <taxon>Rheinheimera</taxon>
    </lineage>
</organism>